<organism evidence="1 2">
    <name type="scientific">Araneus ventricosus</name>
    <name type="common">Orbweaver spider</name>
    <name type="synonym">Epeira ventricosa</name>
    <dbReference type="NCBI Taxonomy" id="182803"/>
    <lineage>
        <taxon>Eukaryota</taxon>
        <taxon>Metazoa</taxon>
        <taxon>Ecdysozoa</taxon>
        <taxon>Arthropoda</taxon>
        <taxon>Chelicerata</taxon>
        <taxon>Arachnida</taxon>
        <taxon>Araneae</taxon>
        <taxon>Araneomorphae</taxon>
        <taxon>Entelegynae</taxon>
        <taxon>Araneoidea</taxon>
        <taxon>Araneidae</taxon>
        <taxon>Araneus</taxon>
    </lineage>
</organism>
<keyword evidence="2" id="KW-1185">Reference proteome</keyword>
<gene>
    <name evidence="1" type="ORF">AVEN_264095_1</name>
</gene>
<evidence type="ECO:0000313" key="1">
    <source>
        <dbReference type="EMBL" id="GBM61841.1"/>
    </source>
</evidence>
<dbReference type="Proteomes" id="UP000499080">
    <property type="component" value="Unassembled WGS sequence"/>
</dbReference>
<name>A0A4Y2H9B4_ARAVE</name>
<dbReference type="AlphaFoldDB" id="A0A4Y2H9B4"/>
<evidence type="ECO:0000313" key="2">
    <source>
        <dbReference type="Proteomes" id="UP000499080"/>
    </source>
</evidence>
<sequence length="177" mass="20045">MTEPTLSCLPRRPQWPSVRANKLLDAERYERTVLVIVSELLCACVANLCKCCFSCYLRSVFPGILENKVSFCLLDCFHRTHSGRILEAVFFLSSHHIWFSNLAQTHRIFASFAIPKTAVQSVYTLLGPHSPSLCQYGLIQAGRKKCHIRKLSSLERPSFSVAMPVRTSSRQEERNAA</sequence>
<reference evidence="1 2" key="1">
    <citation type="journal article" date="2019" name="Sci. Rep.">
        <title>Orb-weaving spider Araneus ventricosus genome elucidates the spidroin gene catalogue.</title>
        <authorList>
            <person name="Kono N."/>
            <person name="Nakamura H."/>
            <person name="Ohtoshi R."/>
            <person name="Moran D.A.P."/>
            <person name="Shinohara A."/>
            <person name="Yoshida Y."/>
            <person name="Fujiwara M."/>
            <person name="Mori M."/>
            <person name="Tomita M."/>
            <person name="Arakawa K."/>
        </authorList>
    </citation>
    <scope>NUCLEOTIDE SEQUENCE [LARGE SCALE GENOMIC DNA]</scope>
</reference>
<proteinExistence type="predicted"/>
<comment type="caution">
    <text evidence="1">The sequence shown here is derived from an EMBL/GenBank/DDBJ whole genome shotgun (WGS) entry which is preliminary data.</text>
</comment>
<accession>A0A4Y2H9B4</accession>
<protein>
    <submittedName>
        <fullName evidence="1">Uncharacterized protein</fullName>
    </submittedName>
</protein>
<dbReference type="EMBL" id="BGPR01102058">
    <property type="protein sequence ID" value="GBM61841.1"/>
    <property type="molecule type" value="Genomic_DNA"/>
</dbReference>